<dbReference type="InterPro" id="IPR000608">
    <property type="entry name" value="UBC"/>
</dbReference>
<dbReference type="SMART" id="SM00212">
    <property type="entry name" value="UBCc"/>
    <property type="match status" value="1"/>
</dbReference>
<dbReference type="AlphaFoldDB" id="A0A0D6LPP3"/>
<dbReference type="GO" id="GO:0016874">
    <property type="term" value="F:ligase activity"/>
    <property type="evidence" value="ECO:0007669"/>
    <property type="project" value="UniProtKB-KW"/>
</dbReference>
<evidence type="ECO:0000313" key="2">
    <source>
        <dbReference type="EMBL" id="EPB73183.1"/>
    </source>
</evidence>
<dbReference type="PANTHER" id="PTHR21193">
    <property type="entry name" value="OXIDOREDUCTASE-LIKE DOMAIN-CONTAINING PROTEIN 1"/>
    <property type="match status" value="1"/>
</dbReference>
<accession>A0A0D6LPP3</accession>
<sequence>MMRSDQCRTEAYTPVMKIFWKQKITSFLRMGILSTSGLLKQTPCSAARFYSPTIQHRPVGPPAEPVEGACCGQGCVNCVWLVYANDLIDYYSGQRIEEAMKEIEKKVPDPNRIVYWKLFHLFVDFRSIEAAGMIFNGFKVEKLGGVDIQRDCYFICPRSFMPVTPYIKQVQASRVKKEIAELSEKKNFIISVSRVGNKDNFNVKFKSFHHPNVDRGGDICIPILCFDNWKPATTLENIMMSLLELLAEPDLSRPIRFDIADEYVKHNPFPDGLPNVSLCFQHTILVWIPDGWKQPLPLRFAYLTWYSALTVYVFLMCFADARITSEKTHRSVELDGSFVNRSVLWWFNPVPWKGARKDLEPEDLFDLNEGSTTKYLSDLWEQHWEPRMKGYLRRKEQHSKSLR</sequence>
<dbReference type="InterPro" id="IPR039251">
    <property type="entry name" value="OXLD1"/>
</dbReference>
<evidence type="ECO:0000313" key="3">
    <source>
        <dbReference type="Proteomes" id="UP000054495"/>
    </source>
</evidence>
<dbReference type="PANTHER" id="PTHR21193:SF3">
    <property type="entry name" value="OXIDOREDUCTASE-LIKE DOMAIN-CONTAINING PROTEIN 1"/>
    <property type="match status" value="1"/>
</dbReference>
<dbReference type="EMBL" id="KE125002">
    <property type="protein sequence ID" value="EPB73183.1"/>
    <property type="molecule type" value="Genomic_DNA"/>
</dbReference>
<evidence type="ECO:0000259" key="1">
    <source>
        <dbReference type="PROSITE" id="PS50127"/>
    </source>
</evidence>
<dbReference type="GO" id="GO:0005739">
    <property type="term" value="C:mitochondrion"/>
    <property type="evidence" value="ECO:0007669"/>
    <property type="project" value="TreeGrafter"/>
</dbReference>
<dbReference type="PROSITE" id="PS50127">
    <property type="entry name" value="UBC_2"/>
    <property type="match status" value="1"/>
</dbReference>
<name>A0A0D6LPP3_9BILA</name>
<dbReference type="InterPro" id="IPR016135">
    <property type="entry name" value="UBQ-conjugating_enzyme/RWD"/>
</dbReference>
<feature type="domain" description="UBC core" evidence="1">
    <location>
        <begin position="116"/>
        <end position="293"/>
    </location>
</feature>
<protein>
    <submittedName>
        <fullName evidence="2">Ubiquitin--protein ligase</fullName>
    </submittedName>
</protein>
<dbReference type="Pfam" id="PF00179">
    <property type="entry name" value="UQ_con"/>
    <property type="match status" value="1"/>
</dbReference>
<reference evidence="2 3" key="1">
    <citation type="submission" date="2013-05" db="EMBL/GenBank/DDBJ databases">
        <title>Draft genome of the parasitic nematode Anyclostoma ceylanicum.</title>
        <authorList>
            <person name="Mitreva M."/>
        </authorList>
    </citation>
    <scope>NUCLEOTIDE SEQUENCE [LARGE SCALE GENOMIC DNA]</scope>
</reference>
<keyword evidence="2" id="KW-0436">Ligase</keyword>
<gene>
    <name evidence="2" type="ORF">ANCCEY_07739</name>
</gene>
<dbReference type="SUPFAM" id="SSF54495">
    <property type="entry name" value="UBC-like"/>
    <property type="match status" value="1"/>
</dbReference>
<organism evidence="2 3">
    <name type="scientific">Ancylostoma ceylanicum</name>
    <dbReference type="NCBI Taxonomy" id="53326"/>
    <lineage>
        <taxon>Eukaryota</taxon>
        <taxon>Metazoa</taxon>
        <taxon>Ecdysozoa</taxon>
        <taxon>Nematoda</taxon>
        <taxon>Chromadorea</taxon>
        <taxon>Rhabditida</taxon>
        <taxon>Rhabditina</taxon>
        <taxon>Rhabditomorpha</taxon>
        <taxon>Strongyloidea</taxon>
        <taxon>Ancylostomatidae</taxon>
        <taxon>Ancylostomatinae</taxon>
        <taxon>Ancylostoma</taxon>
    </lineage>
</organism>
<dbReference type="Pfam" id="PF09791">
    <property type="entry name" value="Oxidored-like"/>
    <property type="match status" value="1"/>
</dbReference>
<keyword evidence="3" id="KW-1185">Reference proteome</keyword>
<dbReference type="InterPro" id="IPR019180">
    <property type="entry name" value="Oxidoreductase-like_N"/>
</dbReference>
<dbReference type="Proteomes" id="UP000054495">
    <property type="component" value="Unassembled WGS sequence"/>
</dbReference>
<proteinExistence type="predicted"/>
<dbReference type="Gene3D" id="3.10.110.10">
    <property type="entry name" value="Ubiquitin Conjugating Enzyme"/>
    <property type="match status" value="1"/>
</dbReference>